<evidence type="ECO:0000313" key="3">
    <source>
        <dbReference type="Proteomes" id="UP000298246"/>
    </source>
</evidence>
<dbReference type="Proteomes" id="UP000298246">
    <property type="component" value="Unassembled WGS sequence"/>
</dbReference>
<dbReference type="EMBL" id="MYFO01000006">
    <property type="protein sequence ID" value="TFE89760.1"/>
    <property type="molecule type" value="Genomic_DNA"/>
</dbReference>
<dbReference type="InterPro" id="IPR012854">
    <property type="entry name" value="Cu_amine_oxidase-like_N"/>
</dbReference>
<comment type="caution">
    <text evidence="2">The sequence shown here is derived from an EMBL/GenBank/DDBJ whole genome shotgun (WGS) entry which is preliminary data.</text>
</comment>
<dbReference type="Pfam" id="PF07833">
    <property type="entry name" value="Cu_amine_oxidN1"/>
    <property type="match status" value="1"/>
</dbReference>
<organism evidence="2 3">
    <name type="scientific">Paenibacillus athensensis</name>
    <dbReference type="NCBI Taxonomy" id="1967502"/>
    <lineage>
        <taxon>Bacteria</taxon>
        <taxon>Bacillati</taxon>
        <taxon>Bacillota</taxon>
        <taxon>Bacilli</taxon>
        <taxon>Bacillales</taxon>
        <taxon>Paenibacillaceae</taxon>
        <taxon>Paenibacillus</taxon>
    </lineage>
</organism>
<dbReference type="Gene3D" id="3.30.457.10">
    <property type="entry name" value="Copper amine oxidase-like, N-terminal domain"/>
    <property type="match status" value="1"/>
</dbReference>
<keyword evidence="3" id="KW-1185">Reference proteome</keyword>
<accession>A0A4Y8Q693</accession>
<evidence type="ECO:0000259" key="1">
    <source>
        <dbReference type="Pfam" id="PF07833"/>
    </source>
</evidence>
<dbReference type="OrthoDB" id="2811497at2"/>
<name>A0A4Y8Q693_9BACL</name>
<dbReference type="AlphaFoldDB" id="A0A4Y8Q693"/>
<dbReference type="SUPFAM" id="SSF55383">
    <property type="entry name" value="Copper amine oxidase, domain N"/>
    <property type="match status" value="1"/>
</dbReference>
<proteinExistence type="predicted"/>
<reference evidence="2 3" key="1">
    <citation type="submission" date="2017-03" db="EMBL/GenBank/DDBJ databases">
        <title>Isolation of Levoglucosan Utilizing Bacteria.</title>
        <authorList>
            <person name="Arya A.S."/>
        </authorList>
    </citation>
    <scope>NUCLEOTIDE SEQUENCE [LARGE SCALE GENOMIC DNA]</scope>
    <source>
        <strain evidence="2 3">MEC069</strain>
    </source>
</reference>
<gene>
    <name evidence="2" type="ORF">B5M42_06620</name>
</gene>
<dbReference type="InterPro" id="IPR036582">
    <property type="entry name" value="Mao_N_sf"/>
</dbReference>
<sequence>MTPFGVKIRLQRRPLTLFQLPIDSPATFQRTSKRIMEGANDGMKRTFGKKAAGAAAMALLTALVGCQSVGGVDVKQAMLQALDAPSSRSELQLTVQLTPAAGLTNEQQANLPKLRELAVDVPVILRADKQHVSYEGELRTPERTAMPFQAYVDGNDFIMELAGANKPIVWHAGLPQSVDAAGEAGALLQPVLAKLQQSVAAHLDELTPALINWLVANAPNPPTIAVTPEKVTVHGEELAVSKLHIAVGTGELGPWLKQLLGRLRQDETGTKKLLGDLYDIVGPDLLAADSGLSPLVRSVLSSKERSVELLYTTVRDRVQSGGAALLTAQAGTINGASLQLDLYLDESNQTRKGVLEAAWPRLDADGKSVATVTVKADKELWDIGQPVTAKQPVDTAGALELGSGHALNRTQLLHVFDPQSETFRFLKEDVRLAAKHVRMVMGADAGSDPGDSGRPFIRGGVTLVPARYVSENLDANIAWDNATRQVTITDETSGERIVLTIDSRMALVNGQEVELEQPATITGGSTYVPVRFIAEQLGAHVGWDAVSRTVSIVRE</sequence>
<feature type="domain" description="Copper amine oxidase-like N-terminal" evidence="1">
    <location>
        <begin position="454"/>
        <end position="552"/>
    </location>
</feature>
<protein>
    <recommendedName>
        <fullName evidence="1">Copper amine oxidase-like N-terminal domain-containing protein</fullName>
    </recommendedName>
</protein>
<evidence type="ECO:0000313" key="2">
    <source>
        <dbReference type="EMBL" id="TFE89760.1"/>
    </source>
</evidence>